<sequence length="218" mass="23971">MTRGIETVWEHSDRLLYGLMNTIMLSVVGAILALALGALVAIVLMSSKPALRLGMQALVDLMRCVPFLMLVYLVYYGLPTIGIDFDNWTSGLAALVVYNTAYMAEILRGIWMGLPRETIEAATAYGYHGPRLYTRIIFPQIFLAAGPMLGNQLIQIIKDTSFLTIIAVPELTQAASGIQAQYFVPFAAFVAAILIYWALCACVEFGVVLIEKVAEARR</sequence>
<evidence type="ECO:0000256" key="9">
    <source>
        <dbReference type="RuleBase" id="RU363032"/>
    </source>
</evidence>
<dbReference type="InterPro" id="IPR010065">
    <property type="entry name" value="AA_ABC_transptr_permease_3TM"/>
</dbReference>
<evidence type="ECO:0000256" key="1">
    <source>
        <dbReference type="ARBA" id="ARBA00004429"/>
    </source>
</evidence>
<feature type="domain" description="ABC transmembrane type-1" evidence="10">
    <location>
        <begin position="19"/>
        <end position="207"/>
    </location>
</feature>
<dbReference type="Pfam" id="PF00528">
    <property type="entry name" value="BPD_transp_1"/>
    <property type="match status" value="1"/>
</dbReference>
<evidence type="ECO:0000256" key="4">
    <source>
        <dbReference type="ARBA" id="ARBA00022475"/>
    </source>
</evidence>
<organism evidence="11 12">
    <name type="scientific">Terrihabitans soli</name>
    <dbReference type="NCBI Taxonomy" id="708113"/>
    <lineage>
        <taxon>Bacteria</taxon>
        <taxon>Pseudomonadati</taxon>
        <taxon>Pseudomonadota</taxon>
        <taxon>Alphaproteobacteria</taxon>
        <taxon>Hyphomicrobiales</taxon>
        <taxon>Terrihabitans</taxon>
    </lineage>
</organism>
<dbReference type="NCBIfam" id="TIGR01726">
    <property type="entry name" value="HEQRo_perm_3TM"/>
    <property type="match status" value="1"/>
</dbReference>
<feature type="transmembrane region" description="Helical" evidence="9">
    <location>
        <begin position="186"/>
        <end position="210"/>
    </location>
</feature>
<dbReference type="CDD" id="cd06261">
    <property type="entry name" value="TM_PBP2"/>
    <property type="match status" value="1"/>
</dbReference>
<dbReference type="PROSITE" id="PS50928">
    <property type="entry name" value="ABC_TM1"/>
    <property type="match status" value="1"/>
</dbReference>
<evidence type="ECO:0000313" key="11">
    <source>
        <dbReference type="EMBL" id="BCJ89633.1"/>
    </source>
</evidence>
<feature type="transmembrane region" description="Helical" evidence="9">
    <location>
        <begin position="23"/>
        <end position="45"/>
    </location>
</feature>
<comment type="similarity">
    <text evidence="2">Belongs to the binding-protein-dependent transport system permease family. HisMQ subfamily.</text>
</comment>
<evidence type="ECO:0000256" key="5">
    <source>
        <dbReference type="ARBA" id="ARBA00022692"/>
    </source>
</evidence>
<feature type="transmembrane region" description="Helical" evidence="9">
    <location>
        <begin position="132"/>
        <end position="154"/>
    </location>
</feature>
<dbReference type="PANTHER" id="PTHR30614">
    <property type="entry name" value="MEMBRANE COMPONENT OF AMINO ACID ABC TRANSPORTER"/>
    <property type="match status" value="1"/>
</dbReference>
<protein>
    <submittedName>
        <fullName evidence="11">Amino acid ABC transporter permease</fullName>
    </submittedName>
</protein>
<dbReference type="Proteomes" id="UP000515317">
    <property type="component" value="Chromosome"/>
</dbReference>
<name>A0A6S6QEU9_9HYPH</name>
<gene>
    <name evidence="11" type="ORF">IZ6_03680</name>
</gene>
<keyword evidence="3 9" id="KW-0813">Transport</keyword>
<dbReference type="EMBL" id="AP023361">
    <property type="protein sequence ID" value="BCJ89633.1"/>
    <property type="molecule type" value="Genomic_DNA"/>
</dbReference>
<keyword evidence="8 9" id="KW-0472">Membrane</keyword>
<dbReference type="InterPro" id="IPR035906">
    <property type="entry name" value="MetI-like_sf"/>
</dbReference>
<keyword evidence="7 9" id="KW-1133">Transmembrane helix</keyword>
<evidence type="ECO:0000256" key="7">
    <source>
        <dbReference type="ARBA" id="ARBA00022989"/>
    </source>
</evidence>
<reference evidence="11 12" key="1">
    <citation type="submission" date="2020-08" db="EMBL/GenBank/DDBJ databases">
        <title>Genome sequence of Rhizobiales bacterium strain IZ6.</title>
        <authorList>
            <person name="Nakai R."/>
            <person name="Naganuma T."/>
        </authorList>
    </citation>
    <scope>NUCLEOTIDE SEQUENCE [LARGE SCALE GENOMIC DNA]</scope>
    <source>
        <strain evidence="11 12">IZ6</strain>
    </source>
</reference>
<dbReference type="KEGG" id="tso:IZ6_03680"/>
<dbReference type="AlphaFoldDB" id="A0A6S6QEU9"/>
<keyword evidence="5 9" id="KW-0812">Transmembrane</keyword>
<dbReference type="InterPro" id="IPR043429">
    <property type="entry name" value="ArtM/GltK/GlnP/TcyL/YhdX-like"/>
</dbReference>
<dbReference type="Gene3D" id="1.10.3720.10">
    <property type="entry name" value="MetI-like"/>
    <property type="match status" value="1"/>
</dbReference>
<dbReference type="InterPro" id="IPR000515">
    <property type="entry name" value="MetI-like"/>
</dbReference>
<dbReference type="GO" id="GO:0043190">
    <property type="term" value="C:ATP-binding cassette (ABC) transporter complex"/>
    <property type="evidence" value="ECO:0007669"/>
    <property type="project" value="InterPro"/>
</dbReference>
<accession>A0A6S6QEU9</accession>
<dbReference type="GO" id="GO:0022857">
    <property type="term" value="F:transmembrane transporter activity"/>
    <property type="evidence" value="ECO:0007669"/>
    <property type="project" value="InterPro"/>
</dbReference>
<dbReference type="PANTHER" id="PTHR30614:SF0">
    <property type="entry name" value="L-CYSTINE TRANSPORT SYSTEM PERMEASE PROTEIN TCYL"/>
    <property type="match status" value="1"/>
</dbReference>
<evidence type="ECO:0000256" key="2">
    <source>
        <dbReference type="ARBA" id="ARBA00010072"/>
    </source>
</evidence>
<feature type="transmembrane region" description="Helical" evidence="9">
    <location>
        <begin position="57"/>
        <end position="78"/>
    </location>
</feature>
<dbReference type="SUPFAM" id="SSF161098">
    <property type="entry name" value="MetI-like"/>
    <property type="match status" value="1"/>
</dbReference>
<keyword evidence="12" id="KW-1185">Reference proteome</keyword>
<evidence type="ECO:0000313" key="12">
    <source>
        <dbReference type="Proteomes" id="UP000515317"/>
    </source>
</evidence>
<evidence type="ECO:0000256" key="6">
    <source>
        <dbReference type="ARBA" id="ARBA00022970"/>
    </source>
</evidence>
<evidence type="ECO:0000256" key="8">
    <source>
        <dbReference type="ARBA" id="ARBA00023136"/>
    </source>
</evidence>
<dbReference type="GO" id="GO:0006865">
    <property type="term" value="P:amino acid transport"/>
    <property type="evidence" value="ECO:0007669"/>
    <property type="project" value="UniProtKB-KW"/>
</dbReference>
<dbReference type="RefSeq" id="WP_222876331.1">
    <property type="nucleotide sequence ID" value="NZ_AP023361.1"/>
</dbReference>
<comment type="subcellular location">
    <subcellularLocation>
        <location evidence="1">Cell inner membrane</location>
        <topology evidence="1">Multi-pass membrane protein</topology>
    </subcellularLocation>
    <subcellularLocation>
        <location evidence="9">Cell membrane</location>
        <topology evidence="9">Multi-pass membrane protein</topology>
    </subcellularLocation>
</comment>
<evidence type="ECO:0000259" key="10">
    <source>
        <dbReference type="PROSITE" id="PS50928"/>
    </source>
</evidence>
<keyword evidence="4" id="KW-1003">Cell membrane</keyword>
<evidence type="ECO:0000256" key="3">
    <source>
        <dbReference type="ARBA" id="ARBA00022448"/>
    </source>
</evidence>
<feature type="transmembrane region" description="Helical" evidence="9">
    <location>
        <begin position="90"/>
        <end position="111"/>
    </location>
</feature>
<keyword evidence="6" id="KW-0029">Amino-acid transport</keyword>
<proteinExistence type="inferred from homology"/>